<evidence type="ECO:0000313" key="8">
    <source>
        <dbReference type="Proteomes" id="UP001303760"/>
    </source>
</evidence>
<dbReference type="InterPro" id="IPR017981">
    <property type="entry name" value="GPCR_2-like_7TM"/>
</dbReference>
<keyword evidence="2 5" id="KW-0812">Transmembrane</keyword>
<sequence>MLHIRGNTALDAGQQATLTAVTRAASTLSALGVITIIATFAMSKHFRNPMHRLIVINAFYNALDVVCTMISTSGPDAGNGSALCQFQGFLNQMFPLADVFWTLAMAVNVFLIVHRSYDVESLRSLEWKYMVVITTVTFIPAFVLLFINTEDKGPMYGSVTLWCAIAPKWILFRIILYYVPIWSSILVTVVLYLAVGIEIAKRRRFLDSTNSHLHAALEDTNTVPPPLAANHDSCSNSTTAAEYTDGCAPHHSADSVDDGSPIPTSTATGSKHYAASTTPLKLKLNLHLSSKTTPTASSSLSFRQYILMPLFFFIALLLVWVAPSTNRVAAFVDPSFASYPLLLVVGATGSLRGFWNGIVFVVVGMRSWKRRKKAKVESDEIALRPVVRSSTKGQVSL</sequence>
<evidence type="ECO:0000256" key="4">
    <source>
        <dbReference type="ARBA" id="ARBA00023136"/>
    </source>
</evidence>
<keyword evidence="8" id="KW-1185">Reference proteome</keyword>
<name>A0AAN7C1P3_9PEZI</name>
<reference evidence="7" key="2">
    <citation type="submission" date="2023-05" db="EMBL/GenBank/DDBJ databases">
        <authorList>
            <consortium name="Lawrence Berkeley National Laboratory"/>
            <person name="Steindorff A."/>
            <person name="Hensen N."/>
            <person name="Bonometti L."/>
            <person name="Westerberg I."/>
            <person name="Brannstrom I.O."/>
            <person name="Guillou S."/>
            <person name="Cros-Aarteil S."/>
            <person name="Calhoun S."/>
            <person name="Haridas S."/>
            <person name="Kuo A."/>
            <person name="Mondo S."/>
            <person name="Pangilinan J."/>
            <person name="Riley R."/>
            <person name="Labutti K."/>
            <person name="Andreopoulos B."/>
            <person name="Lipzen A."/>
            <person name="Chen C."/>
            <person name="Yanf M."/>
            <person name="Daum C."/>
            <person name="Ng V."/>
            <person name="Clum A."/>
            <person name="Ohm R."/>
            <person name="Martin F."/>
            <person name="Silar P."/>
            <person name="Natvig D."/>
            <person name="Lalanne C."/>
            <person name="Gautier V."/>
            <person name="Ament-Velasquez S.L."/>
            <person name="Kruys A."/>
            <person name="Hutchinson M.I."/>
            <person name="Powell A.J."/>
            <person name="Barry K."/>
            <person name="Miller A.N."/>
            <person name="Grigoriev I.V."/>
            <person name="Debuchy R."/>
            <person name="Gladieux P."/>
            <person name="Thoren M.H."/>
            <person name="Johannesson H."/>
        </authorList>
    </citation>
    <scope>NUCLEOTIDE SEQUENCE</scope>
    <source>
        <strain evidence="7">CBS 532.94</strain>
    </source>
</reference>
<feature type="transmembrane region" description="Helical" evidence="5">
    <location>
        <begin position="342"/>
        <end position="365"/>
    </location>
</feature>
<proteinExistence type="predicted"/>
<feature type="transmembrane region" description="Helical" evidence="5">
    <location>
        <begin position="99"/>
        <end position="117"/>
    </location>
</feature>
<comment type="subcellular location">
    <subcellularLocation>
        <location evidence="1">Membrane</location>
        <topology evidence="1">Multi-pass membrane protein</topology>
    </subcellularLocation>
</comment>
<evidence type="ECO:0000256" key="1">
    <source>
        <dbReference type="ARBA" id="ARBA00004141"/>
    </source>
</evidence>
<protein>
    <recommendedName>
        <fullName evidence="6">G-protein coupled receptors family 2 profile 2 domain-containing protein</fullName>
    </recommendedName>
</protein>
<organism evidence="7 8">
    <name type="scientific">Achaetomium macrosporum</name>
    <dbReference type="NCBI Taxonomy" id="79813"/>
    <lineage>
        <taxon>Eukaryota</taxon>
        <taxon>Fungi</taxon>
        <taxon>Dikarya</taxon>
        <taxon>Ascomycota</taxon>
        <taxon>Pezizomycotina</taxon>
        <taxon>Sordariomycetes</taxon>
        <taxon>Sordariomycetidae</taxon>
        <taxon>Sordariales</taxon>
        <taxon>Chaetomiaceae</taxon>
        <taxon>Achaetomium</taxon>
    </lineage>
</organism>
<evidence type="ECO:0000256" key="3">
    <source>
        <dbReference type="ARBA" id="ARBA00022989"/>
    </source>
</evidence>
<feature type="transmembrane region" description="Helical" evidence="5">
    <location>
        <begin position="20"/>
        <end position="41"/>
    </location>
</feature>
<dbReference type="PROSITE" id="PS50261">
    <property type="entry name" value="G_PROTEIN_RECEP_F2_4"/>
    <property type="match status" value="1"/>
</dbReference>
<dbReference type="EMBL" id="MU860775">
    <property type="protein sequence ID" value="KAK4232913.1"/>
    <property type="molecule type" value="Genomic_DNA"/>
</dbReference>
<feature type="domain" description="G-protein coupled receptors family 2 profile 2" evidence="6">
    <location>
        <begin position="15"/>
        <end position="364"/>
    </location>
</feature>
<dbReference type="Pfam" id="PF05462">
    <property type="entry name" value="Dicty_CAR"/>
    <property type="match status" value="1"/>
</dbReference>
<keyword evidence="4 5" id="KW-0472">Membrane</keyword>
<feature type="transmembrane region" description="Helical" evidence="5">
    <location>
        <begin position="53"/>
        <end position="71"/>
    </location>
</feature>
<evidence type="ECO:0000256" key="2">
    <source>
        <dbReference type="ARBA" id="ARBA00022692"/>
    </source>
</evidence>
<evidence type="ECO:0000259" key="6">
    <source>
        <dbReference type="PROSITE" id="PS50261"/>
    </source>
</evidence>
<accession>A0AAN7C1P3</accession>
<evidence type="ECO:0000313" key="7">
    <source>
        <dbReference type="EMBL" id="KAK4232913.1"/>
    </source>
</evidence>
<feature type="transmembrane region" description="Helical" evidence="5">
    <location>
        <begin position="129"/>
        <end position="149"/>
    </location>
</feature>
<dbReference type="SUPFAM" id="SSF81321">
    <property type="entry name" value="Family A G protein-coupled receptor-like"/>
    <property type="match status" value="1"/>
</dbReference>
<keyword evidence="3 5" id="KW-1133">Transmembrane helix</keyword>
<dbReference type="GO" id="GO:0007166">
    <property type="term" value="P:cell surface receptor signaling pathway"/>
    <property type="evidence" value="ECO:0007669"/>
    <property type="project" value="InterPro"/>
</dbReference>
<dbReference type="PANTHER" id="PTHR23112">
    <property type="entry name" value="G PROTEIN-COUPLED RECEPTOR 157-RELATED"/>
    <property type="match status" value="1"/>
</dbReference>
<dbReference type="GO" id="GO:0005886">
    <property type="term" value="C:plasma membrane"/>
    <property type="evidence" value="ECO:0007669"/>
    <property type="project" value="TreeGrafter"/>
</dbReference>
<feature type="transmembrane region" description="Helical" evidence="5">
    <location>
        <begin position="305"/>
        <end position="322"/>
    </location>
</feature>
<feature type="transmembrane region" description="Helical" evidence="5">
    <location>
        <begin position="169"/>
        <end position="195"/>
    </location>
</feature>
<dbReference type="Gene3D" id="1.20.1070.10">
    <property type="entry name" value="Rhodopsin 7-helix transmembrane proteins"/>
    <property type="match status" value="1"/>
</dbReference>
<dbReference type="GO" id="GO:0004930">
    <property type="term" value="F:G protein-coupled receptor activity"/>
    <property type="evidence" value="ECO:0007669"/>
    <property type="project" value="TreeGrafter"/>
</dbReference>
<gene>
    <name evidence="7" type="ORF">C8A03DRAFT_39425</name>
</gene>
<dbReference type="Proteomes" id="UP001303760">
    <property type="component" value="Unassembled WGS sequence"/>
</dbReference>
<comment type="caution">
    <text evidence="7">The sequence shown here is derived from an EMBL/GenBank/DDBJ whole genome shotgun (WGS) entry which is preliminary data.</text>
</comment>
<dbReference type="AlphaFoldDB" id="A0AAN7C1P3"/>
<evidence type="ECO:0000256" key="5">
    <source>
        <dbReference type="SAM" id="Phobius"/>
    </source>
</evidence>
<reference evidence="7" key="1">
    <citation type="journal article" date="2023" name="Mol. Phylogenet. Evol.">
        <title>Genome-scale phylogeny and comparative genomics of the fungal order Sordariales.</title>
        <authorList>
            <person name="Hensen N."/>
            <person name="Bonometti L."/>
            <person name="Westerberg I."/>
            <person name="Brannstrom I.O."/>
            <person name="Guillou S."/>
            <person name="Cros-Aarteil S."/>
            <person name="Calhoun S."/>
            <person name="Haridas S."/>
            <person name="Kuo A."/>
            <person name="Mondo S."/>
            <person name="Pangilinan J."/>
            <person name="Riley R."/>
            <person name="LaButti K."/>
            <person name="Andreopoulos B."/>
            <person name="Lipzen A."/>
            <person name="Chen C."/>
            <person name="Yan M."/>
            <person name="Daum C."/>
            <person name="Ng V."/>
            <person name="Clum A."/>
            <person name="Steindorff A."/>
            <person name="Ohm R.A."/>
            <person name="Martin F."/>
            <person name="Silar P."/>
            <person name="Natvig D.O."/>
            <person name="Lalanne C."/>
            <person name="Gautier V."/>
            <person name="Ament-Velasquez S.L."/>
            <person name="Kruys A."/>
            <person name="Hutchinson M.I."/>
            <person name="Powell A.J."/>
            <person name="Barry K."/>
            <person name="Miller A.N."/>
            <person name="Grigoriev I.V."/>
            <person name="Debuchy R."/>
            <person name="Gladieux P."/>
            <person name="Hiltunen Thoren M."/>
            <person name="Johannesson H."/>
        </authorList>
    </citation>
    <scope>NUCLEOTIDE SEQUENCE</scope>
    <source>
        <strain evidence="7">CBS 532.94</strain>
    </source>
</reference>
<dbReference type="GO" id="GO:0007189">
    <property type="term" value="P:adenylate cyclase-activating G protein-coupled receptor signaling pathway"/>
    <property type="evidence" value="ECO:0007669"/>
    <property type="project" value="TreeGrafter"/>
</dbReference>
<dbReference type="PANTHER" id="PTHR23112:SF0">
    <property type="entry name" value="TRANSMEMBRANE PROTEIN 116"/>
    <property type="match status" value="1"/>
</dbReference>